<dbReference type="InterPro" id="IPR003018">
    <property type="entry name" value="GAF"/>
</dbReference>
<evidence type="ECO:0000259" key="7">
    <source>
        <dbReference type="PROSITE" id="PS50109"/>
    </source>
</evidence>
<protein>
    <recommendedName>
        <fullName evidence="2">histidine kinase</fullName>
        <ecNumber evidence="2">2.7.13.3</ecNumber>
    </recommendedName>
</protein>
<evidence type="ECO:0000256" key="4">
    <source>
        <dbReference type="ARBA" id="ARBA00022679"/>
    </source>
</evidence>
<evidence type="ECO:0000313" key="10">
    <source>
        <dbReference type="EMBL" id="TKC97901.1"/>
    </source>
</evidence>
<dbReference type="InterPro" id="IPR036890">
    <property type="entry name" value="HATPase_C_sf"/>
</dbReference>
<dbReference type="InterPro" id="IPR001610">
    <property type="entry name" value="PAC"/>
</dbReference>
<keyword evidence="5" id="KW-0418">Kinase</keyword>
<dbReference type="PROSITE" id="PS50113">
    <property type="entry name" value="PAC"/>
    <property type="match status" value="1"/>
</dbReference>
<dbReference type="CDD" id="cd00082">
    <property type="entry name" value="HisKA"/>
    <property type="match status" value="1"/>
</dbReference>
<dbReference type="InterPro" id="IPR004358">
    <property type="entry name" value="Sig_transdc_His_kin-like_C"/>
</dbReference>
<dbReference type="CDD" id="cd16922">
    <property type="entry name" value="HATPase_EvgS-ArcB-TorS-like"/>
    <property type="match status" value="1"/>
</dbReference>
<evidence type="ECO:0000256" key="6">
    <source>
        <dbReference type="PROSITE-ProRule" id="PRU00169"/>
    </source>
</evidence>
<dbReference type="Pfam" id="PF00512">
    <property type="entry name" value="HisKA"/>
    <property type="match status" value="1"/>
</dbReference>
<dbReference type="Gene3D" id="3.30.565.10">
    <property type="entry name" value="Histidine kinase-like ATPase, C-terminal domain"/>
    <property type="match status" value="1"/>
</dbReference>
<evidence type="ECO:0000259" key="8">
    <source>
        <dbReference type="PROSITE" id="PS50110"/>
    </source>
</evidence>
<dbReference type="SUPFAM" id="SSF52172">
    <property type="entry name" value="CheY-like"/>
    <property type="match status" value="1"/>
</dbReference>
<dbReference type="InterPro" id="IPR011006">
    <property type="entry name" value="CheY-like_superfamily"/>
</dbReference>
<evidence type="ECO:0000256" key="2">
    <source>
        <dbReference type="ARBA" id="ARBA00012438"/>
    </source>
</evidence>
<dbReference type="InterPro" id="IPR005467">
    <property type="entry name" value="His_kinase_dom"/>
</dbReference>
<feature type="domain" description="Histidine kinase" evidence="7">
    <location>
        <begin position="548"/>
        <end position="766"/>
    </location>
</feature>
<dbReference type="GO" id="GO:0000155">
    <property type="term" value="F:phosphorelay sensor kinase activity"/>
    <property type="evidence" value="ECO:0007669"/>
    <property type="project" value="InterPro"/>
</dbReference>
<dbReference type="PANTHER" id="PTHR43547:SF2">
    <property type="entry name" value="HYBRID SIGNAL TRANSDUCTION HISTIDINE KINASE C"/>
    <property type="match status" value="1"/>
</dbReference>
<dbReference type="SMART" id="SM00387">
    <property type="entry name" value="HATPase_c"/>
    <property type="match status" value="1"/>
</dbReference>
<dbReference type="InterPro" id="IPR029016">
    <property type="entry name" value="GAF-like_dom_sf"/>
</dbReference>
<dbReference type="SMART" id="SM00086">
    <property type="entry name" value="PAC"/>
    <property type="match status" value="1"/>
</dbReference>
<evidence type="ECO:0000256" key="3">
    <source>
        <dbReference type="ARBA" id="ARBA00022553"/>
    </source>
</evidence>
<dbReference type="SUPFAM" id="SSF55785">
    <property type="entry name" value="PYP-like sensor domain (PAS domain)"/>
    <property type="match status" value="1"/>
</dbReference>
<name>A0A4U1IU58_9BACT</name>
<dbReference type="SMART" id="SM00065">
    <property type="entry name" value="GAF"/>
    <property type="match status" value="1"/>
</dbReference>
<dbReference type="SUPFAM" id="SSF47384">
    <property type="entry name" value="Homodimeric domain of signal transducing histidine kinase"/>
    <property type="match status" value="1"/>
</dbReference>
<dbReference type="InterPro" id="IPR001789">
    <property type="entry name" value="Sig_transdc_resp-reg_receiver"/>
</dbReference>
<evidence type="ECO:0000256" key="5">
    <source>
        <dbReference type="ARBA" id="ARBA00022777"/>
    </source>
</evidence>
<dbReference type="Gene3D" id="3.40.50.2300">
    <property type="match status" value="1"/>
</dbReference>
<evidence type="ECO:0000256" key="1">
    <source>
        <dbReference type="ARBA" id="ARBA00000085"/>
    </source>
</evidence>
<dbReference type="InterPro" id="IPR036097">
    <property type="entry name" value="HisK_dim/P_sf"/>
</dbReference>
<dbReference type="InterPro" id="IPR000014">
    <property type="entry name" value="PAS"/>
</dbReference>
<keyword evidence="4" id="KW-0808">Transferase</keyword>
<proteinExistence type="predicted"/>
<evidence type="ECO:0000313" key="11">
    <source>
        <dbReference type="Proteomes" id="UP000309215"/>
    </source>
</evidence>
<dbReference type="SMART" id="SM00388">
    <property type="entry name" value="HisKA"/>
    <property type="match status" value="1"/>
</dbReference>
<dbReference type="InterPro" id="IPR035965">
    <property type="entry name" value="PAS-like_dom_sf"/>
</dbReference>
<dbReference type="OrthoDB" id="9797097at2"/>
<dbReference type="CDD" id="cd00130">
    <property type="entry name" value="PAS"/>
    <property type="match status" value="1"/>
</dbReference>
<dbReference type="Proteomes" id="UP000309215">
    <property type="component" value="Unassembled WGS sequence"/>
</dbReference>
<dbReference type="SUPFAM" id="SSF55781">
    <property type="entry name" value="GAF domain-like"/>
    <property type="match status" value="1"/>
</dbReference>
<dbReference type="NCBIfam" id="TIGR00229">
    <property type="entry name" value="sensory_box"/>
    <property type="match status" value="1"/>
</dbReference>
<dbReference type="Pfam" id="PF00072">
    <property type="entry name" value="Response_reg"/>
    <property type="match status" value="1"/>
</dbReference>
<dbReference type="Gene3D" id="3.30.450.40">
    <property type="match status" value="1"/>
</dbReference>
<comment type="catalytic activity">
    <reaction evidence="1">
        <text>ATP + protein L-histidine = ADP + protein N-phospho-L-histidine.</text>
        <dbReference type="EC" id="2.7.13.3"/>
    </reaction>
</comment>
<dbReference type="InterPro" id="IPR013655">
    <property type="entry name" value="PAS_fold_3"/>
</dbReference>
<dbReference type="EMBL" id="SSMQ01000079">
    <property type="protein sequence ID" value="TKC97901.1"/>
    <property type="molecule type" value="Genomic_DNA"/>
</dbReference>
<dbReference type="InterPro" id="IPR000700">
    <property type="entry name" value="PAS-assoc_C"/>
</dbReference>
<dbReference type="FunFam" id="3.30.565.10:FF:000006">
    <property type="entry name" value="Sensor histidine kinase WalK"/>
    <property type="match status" value="1"/>
</dbReference>
<reference evidence="10 11" key="1">
    <citation type="submission" date="2019-04" db="EMBL/GenBank/DDBJ databases">
        <authorList>
            <person name="Li Y."/>
            <person name="Wang J."/>
        </authorList>
    </citation>
    <scope>NUCLEOTIDE SEQUENCE [LARGE SCALE GENOMIC DNA]</scope>
    <source>
        <strain evidence="10 11">DSM 14668</strain>
    </source>
</reference>
<keyword evidence="3 6" id="KW-0597">Phosphoprotein</keyword>
<dbReference type="InterPro" id="IPR003594">
    <property type="entry name" value="HATPase_dom"/>
</dbReference>
<dbReference type="Gene3D" id="3.30.450.20">
    <property type="entry name" value="PAS domain"/>
    <property type="match status" value="1"/>
</dbReference>
<dbReference type="Pfam" id="PF08447">
    <property type="entry name" value="PAS_3"/>
    <property type="match status" value="1"/>
</dbReference>
<dbReference type="Pfam" id="PF02518">
    <property type="entry name" value="HATPase_c"/>
    <property type="match status" value="1"/>
</dbReference>
<dbReference type="PROSITE" id="PS50110">
    <property type="entry name" value="RESPONSE_REGULATORY"/>
    <property type="match status" value="1"/>
</dbReference>
<dbReference type="SUPFAM" id="SSF55874">
    <property type="entry name" value="ATPase domain of HSP90 chaperone/DNA topoisomerase II/histidine kinase"/>
    <property type="match status" value="1"/>
</dbReference>
<dbReference type="PRINTS" id="PR00344">
    <property type="entry name" value="BCTRLSENSOR"/>
</dbReference>
<dbReference type="SMART" id="SM00448">
    <property type="entry name" value="REC"/>
    <property type="match status" value="1"/>
</dbReference>
<accession>A0A4U1IU58</accession>
<dbReference type="EC" id="2.7.13.3" evidence="2"/>
<dbReference type="FunFam" id="3.30.450.20:FF:000099">
    <property type="entry name" value="Sensory box sensor histidine kinase"/>
    <property type="match status" value="1"/>
</dbReference>
<keyword evidence="11" id="KW-1185">Reference proteome</keyword>
<comment type="caution">
    <text evidence="10">The sequence shown here is derived from an EMBL/GenBank/DDBJ whole genome shotgun (WGS) entry which is preliminary data.</text>
</comment>
<dbReference type="PROSITE" id="PS50109">
    <property type="entry name" value="HIS_KIN"/>
    <property type="match status" value="1"/>
</dbReference>
<feature type="domain" description="PAC" evidence="9">
    <location>
        <begin position="298"/>
        <end position="350"/>
    </location>
</feature>
<dbReference type="InterPro" id="IPR003661">
    <property type="entry name" value="HisK_dim/P_dom"/>
</dbReference>
<dbReference type="Pfam" id="PF13185">
    <property type="entry name" value="GAF_2"/>
    <property type="match status" value="1"/>
</dbReference>
<evidence type="ECO:0000259" key="9">
    <source>
        <dbReference type="PROSITE" id="PS50113"/>
    </source>
</evidence>
<sequence>MRTSPRLGGRGGKCYPSKGELARRVVQFRRSPAARRARAGLSGPAHGVACIRAGVDLVLALRRRLVRSVQGYLRRRRIHDVARFVRRRRRGSRRGRGRRRRQPRARALAPLPGQRLVRIRRRRARVSRSGCATRERLGCAPAAAKALTRSFAGTPRCGKGALRSRVRLTPRRNAMTLEAAAMPEDDPRARLESLEREIEHLRGENQRLLDVQRGVSSVSDGSTPPSAASMRPIAEALPHLVWIWGLDGPEYYNRRFVEYTGRTIETGRKVSWVEHVHPDDRERAARTFARSQQTGEIYECEARVRGVNGQYRWFLSRAWPMYGPDGRPERWFGALTDIDEHKRNEAALASLYEVAERERKRMERLQAFTAKLSAARTIREVIDAIVTEGRKAFGASRGVFAKLVAEPGFLEIVRMEGWPDEMRALWLGRRLPLLEELPLTDAVRADTPIYFRDRASLEARYPEFARRVLGTEALLVLPIRAGGSQVGALGLLYDAPPHFTDDDDRREMQTFARLSGQAFERGQLFDTAKAEMQRAEEANHAKDLFLGMMSHELRTPLTAILGWATILRGRLPPPETLAKALQVIERNARAQAQLIDDLLDVTKILAGSMRIEVQDVDPLAVMEAALDVVRPAAMAKGVDIVRALDAGVLPLRADPARLQQVVWNLLSNAVKFTPAGGQIFVTLLGDDSHVELAVEDTGKGIPSAFLPYIFEPFRQADVGTTRAHGGLGLGLAIVRHLVDLHGGVIEATSPGEGKGARFVVRLPRRQDSFAVSPGASLYGFGPALGSSLEGHRILVIDDEPDVLEMLASYLSSRGATVLVASSAAEGLWKIKESRPDVVVCDIGMPGQDGYHFIEQLRSALPVEGSTTPVVALTAYARPEDRTRALLHGFDTHVAKPLDPSELAAVIERLSTSKVAARSRAS</sequence>
<dbReference type="Gene3D" id="1.10.287.130">
    <property type="match status" value="1"/>
</dbReference>
<gene>
    <name evidence="10" type="ORF">E8A74_43730</name>
</gene>
<dbReference type="CDD" id="cd17580">
    <property type="entry name" value="REC_2_DhkD-like"/>
    <property type="match status" value="1"/>
</dbReference>
<dbReference type="PANTHER" id="PTHR43547">
    <property type="entry name" value="TWO-COMPONENT HISTIDINE KINASE"/>
    <property type="match status" value="1"/>
</dbReference>
<dbReference type="AlphaFoldDB" id="A0A4U1IU58"/>
<feature type="modified residue" description="4-aspartylphosphate" evidence="6">
    <location>
        <position position="841"/>
    </location>
</feature>
<organism evidence="10 11">
    <name type="scientific">Polyangium fumosum</name>
    <dbReference type="NCBI Taxonomy" id="889272"/>
    <lineage>
        <taxon>Bacteria</taxon>
        <taxon>Pseudomonadati</taxon>
        <taxon>Myxococcota</taxon>
        <taxon>Polyangia</taxon>
        <taxon>Polyangiales</taxon>
        <taxon>Polyangiaceae</taxon>
        <taxon>Polyangium</taxon>
    </lineage>
</organism>
<feature type="domain" description="Response regulatory" evidence="8">
    <location>
        <begin position="792"/>
        <end position="910"/>
    </location>
</feature>